<dbReference type="EMBL" id="CP022129">
    <property type="protein sequence ID" value="ASF46529.1"/>
    <property type="molecule type" value="Genomic_DNA"/>
</dbReference>
<proteinExistence type="predicted"/>
<name>A0A1Z4BZ44_9GAMM</name>
<sequence>MQQQQYTPEKTELIRLHAATCFSMTQFINGHHCPKLAHLIVRQLSLLVAHPDLEEVSASRDMYLQLLEHWQKVTSHLLEQQAIRSQTAKFH</sequence>
<dbReference type="RefSeq" id="WP_088619401.1">
    <property type="nucleotide sequence ID" value="NZ_CP022129.1"/>
</dbReference>
<gene>
    <name evidence="1" type="ORF">CEK71_10850</name>
</gene>
<dbReference type="KEGG" id="mpsy:CEK71_10850"/>
<accession>A0A1Z4BZ44</accession>
<reference evidence="1 2" key="1">
    <citation type="submission" date="2017-06" db="EMBL/GenBank/DDBJ databases">
        <title>Genome Sequencing of the methanotroph Methylovulum psychrotolerants str. HV10-M2 isolated from a high-altitude environment.</title>
        <authorList>
            <person name="Mateos-Rivera A."/>
        </authorList>
    </citation>
    <scope>NUCLEOTIDE SEQUENCE [LARGE SCALE GENOMIC DNA]</scope>
    <source>
        <strain evidence="1 2">HV10_M2</strain>
    </source>
</reference>
<organism evidence="1 2">
    <name type="scientific">Methylovulum psychrotolerans</name>
    <dbReference type="NCBI Taxonomy" id="1704499"/>
    <lineage>
        <taxon>Bacteria</taxon>
        <taxon>Pseudomonadati</taxon>
        <taxon>Pseudomonadota</taxon>
        <taxon>Gammaproteobacteria</taxon>
        <taxon>Methylococcales</taxon>
        <taxon>Methylococcaceae</taxon>
        <taxon>Methylovulum</taxon>
    </lineage>
</organism>
<evidence type="ECO:0000313" key="2">
    <source>
        <dbReference type="Proteomes" id="UP000197019"/>
    </source>
</evidence>
<evidence type="ECO:0000313" key="1">
    <source>
        <dbReference type="EMBL" id="ASF46529.1"/>
    </source>
</evidence>
<dbReference type="AlphaFoldDB" id="A0A1Z4BZ44"/>
<protein>
    <submittedName>
        <fullName evidence="1">Uncharacterized protein</fullName>
    </submittedName>
</protein>
<dbReference type="OrthoDB" id="5571626at2"/>
<keyword evidence="2" id="KW-1185">Reference proteome</keyword>
<dbReference type="Proteomes" id="UP000197019">
    <property type="component" value="Chromosome"/>
</dbReference>